<gene>
    <name evidence="3" type="ORF">FISHEDRAFT_57371</name>
</gene>
<dbReference type="OrthoDB" id="426293at2759"/>
<feature type="domain" description="Dilute" evidence="2">
    <location>
        <begin position="318"/>
        <end position="647"/>
    </location>
</feature>
<dbReference type="SUPFAM" id="SSF48403">
    <property type="entry name" value="Ankyrin repeat"/>
    <property type="match status" value="1"/>
</dbReference>
<proteinExistence type="predicted"/>
<dbReference type="InterPro" id="IPR052072">
    <property type="entry name" value="Vascular_dev_regulator"/>
</dbReference>
<keyword evidence="4" id="KW-1185">Reference proteome</keyword>
<dbReference type="EMBL" id="KN881675">
    <property type="protein sequence ID" value="KIY50555.1"/>
    <property type="molecule type" value="Genomic_DNA"/>
</dbReference>
<sequence length="874" mass="98054">MATSLDEDFDLCWLQILNSVATYPTIAQITTHLSPSAGLTPAQKSELVAQCLKRACIFGELLIVQYLLSDAQARPYLDLSVRDDDGVGLITMTIYGFGAESEHDVEREECVRLLVSQGADIGPDIGGWTPLHHAVLLSPPTLISYLMTHGCSAFDVTLRGLTPLDIVTAHSLMPGRDDVALLLEEAMRGEGWTGGRMEQTRRQFEEKSRRNRRQKGIRDGVDKILGVDPKWWGPVTDFDASDSDDEDEDDIDEALFTPPLDYTSMLVFSPDLLPQIFQSLIVNQPATFRNAQPANLLYMLTRFACLTCDHTWLEDLIIGATDAIEETVFAVVQNRGDDIACLVFWLYNTTLWLHLLHCDNSVNEACAMLGSFDIIEEVINSVFVFIIRFAERKVDQFLDSALLDYLPLDSEFNAVQFESEWSFLRPFSSKKKVHASTSSSPLRSQTRPSSPTSSTANLTPSSSRKFASLRSSLSRNRSVSVATPLQSLFQEASSTPSPEDITAFLTALHTLLNTARINPALTTQLWSQVMYWTSCEMFNRILTRKKYLCRSRAIQLSVNLGVLEEWVGSMGLPKGVQAHFGPVHDLLNWLQCLSSITEFSDLVATVQSFKHINPLQMRRAVKDYKYEVNEGRMTDECIQYLTQLQRDWERHRVKLGVEALRKEIGERDREREDSASFDSASIDRPAPSIVTNSSGISVAQAQIDMLFDRTADKTAWEPAKAPQVLGELFDSRYMLPLLFPSDPRMLAVHPGKLPFEEQSNNKRTLVSETESRSVSRASVRNHKGAMVWRTQHRKIRSVDVSSLQWVDGLGSAARWTRLVPEEDGDSDDGVATNDEDQMLRLNTHLTPLTRKPSGRAKGRYSQGGDTTPVERTRS</sequence>
<evidence type="ECO:0000259" key="2">
    <source>
        <dbReference type="PROSITE" id="PS51126"/>
    </source>
</evidence>
<feature type="region of interest" description="Disordered" evidence="1">
    <location>
        <begin position="665"/>
        <end position="688"/>
    </location>
</feature>
<dbReference type="CDD" id="cd15473">
    <property type="entry name" value="Myo5p-like_CBD_DIL_ANK"/>
    <property type="match status" value="1"/>
</dbReference>
<dbReference type="Proteomes" id="UP000054144">
    <property type="component" value="Unassembled WGS sequence"/>
</dbReference>
<feature type="region of interest" description="Disordered" evidence="1">
    <location>
        <begin position="842"/>
        <end position="874"/>
    </location>
</feature>
<dbReference type="GO" id="GO:0051020">
    <property type="term" value="F:GTPase binding"/>
    <property type="evidence" value="ECO:0007669"/>
    <property type="project" value="TreeGrafter"/>
</dbReference>
<feature type="region of interest" description="Disordered" evidence="1">
    <location>
        <begin position="194"/>
        <end position="215"/>
    </location>
</feature>
<dbReference type="InterPro" id="IPR002710">
    <property type="entry name" value="Dilute_dom"/>
</dbReference>
<evidence type="ECO:0000313" key="4">
    <source>
        <dbReference type="Proteomes" id="UP000054144"/>
    </source>
</evidence>
<organism evidence="3 4">
    <name type="scientific">Fistulina hepatica ATCC 64428</name>
    <dbReference type="NCBI Taxonomy" id="1128425"/>
    <lineage>
        <taxon>Eukaryota</taxon>
        <taxon>Fungi</taxon>
        <taxon>Dikarya</taxon>
        <taxon>Basidiomycota</taxon>
        <taxon>Agaricomycotina</taxon>
        <taxon>Agaricomycetes</taxon>
        <taxon>Agaricomycetidae</taxon>
        <taxon>Agaricales</taxon>
        <taxon>Fistulinaceae</taxon>
        <taxon>Fistulina</taxon>
    </lineage>
</organism>
<feature type="compositionally biased region" description="Low complexity" evidence="1">
    <location>
        <begin position="436"/>
        <end position="463"/>
    </location>
</feature>
<dbReference type="InterPro" id="IPR037986">
    <property type="entry name" value="Myo5p-like_CBD_DIL"/>
</dbReference>
<accession>A0A0D7AJQ0</accession>
<dbReference type="InterPro" id="IPR036770">
    <property type="entry name" value="Ankyrin_rpt-contain_sf"/>
</dbReference>
<evidence type="ECO:0000256" key="1">
    <source>
        <dbReference type="SAM" id="MobiDB-lite"/>
    </source>
</evidence>
<protein>
    <recommendedName>
        <fullName evidence="2">Dilute domain-containing protein</fullName>
    </recommendedName>
</protein>
<dbReference type="PANTHER" id="PTHR16027:SF6">
    <property type="entry name" value="DILUTE DOMAIN-CONTAINING PROTEIN"/>
    <property type="match status" value="1"/>
</dbReference>
<dbReference type="Gene3D" id="1.25.40.20">
    <property type="entry name" value="Ankyrin repeat-containing domain"/>
    <property type="match status" value="1"/>
</dbReference>
<dbReference type="SMART" id="SM01132">
    <property type="entry name" value="DIL"/>
    <property type="match status" value="1"/>
</dbReference>
<feature type="compositionally biased region" description="Basic and acidic residues" evidence="1">
    <location>
        <begin position="198"/>
        <end position="208"/>
    </location>
</feature>
<dbReference type="PANTHER" id="PTHR16027">
    <property type="entry name" value="DILUTE DOMAIN-CONTAINING PROTEIN YPR089W"/>
    <property type="match status" value="1"/>
</dbReference>
<dbReference type="PROSITE" id="PS51126">
    <property type="entry name" value="DILUTE"/>
    <property type="match status" value="1"/>
</dbReference>
<dbReference type="AlphaFoldDB" id="A0A0D7AJQ0"/>
<feature type="compositionally biased region" description="Basic and acidic residues" evidence="1">
    <location>
        <begin position="665"/>
        <end position="674"/>
    </location>
</feature>
<name>A0A0D7AJQ0_9AGAR</name>
<feature type="region of interest" description="Disordered" evidence="1">
    <location>
        <begin position="435"/>
        <end position="463"/>
    </location>
</feature>
<reference evidence="3 4" key="1">
    <citation type="journal article" date="2015" name="Fungal Genet. Biol.">
        <title>Evolution of novel wood decay mechanisms in Agaricales revealed by the genome sequences of Fistulina hepatica and Cylindrobasidium torrendii.</title>
        <authorList>
            <person name="Floudas D."/>
            <person name="Held B.W."/>
            <person name="Riley R."/>
            <person name="Nagy L.G."/>
            <person name="Koehler G."/>
            <person name="Ransdell A.S."/>
            <person name="Younus H."/>
            <person name="Chow J."/>
            <person name="Chiniquy J."/>
            <person name="Lipzen A."/>
            <person name="Tritt A."/>
            <person name="Sun H."/>
            <person name="Haridas S."/>
            <person name="LaButti K."/>
            <person name="Ohm R.A."/>
            <person name="Kues U."/>
            <person name="Blanchette R.A."/>
            <person name="Grigoriev I.V."/>
            <person name="Minto R.E."/>
            <person name="Hibbett D.S."/>
        </authorList>
    </citation>
    <scope>NUCLEOTIDE SEQUENCE [LARGE SCALE GENOMIC DNA]</scope>
    <source>
        <strain evidence="3 4">ATCC 64428</strain>
    </source>
</reference>
<dbReference type="Pfam" id="PF01843">
    <property type="entry name" value="DIL"/>
    <property type="match status" value="1"/>
</dbReference>
<evidence type="ECO:0000313" key="3">
    <source>
        <dbReference type="EMBL" id="KIY50555.1"/>
    </source>
</evidence>